<gene>
    <name evidence="3" type="ORF">K504DRAFT_513959</name>
</gene>
<dbReference type="Proteomes" id="UP000799428">
    <property type="component" value="Unassembled WGS sequence"/>
</dbReference>
<dbReference type="AlphaFoldDB" id="A0A6G1JZT1"/>
<feature type="chain" id="PRO_5026104736" description="DUF8021 domain-containing protein" evidence="1">
    <location>
        <begin position="19"/>
        <end position="269"/>
    </location>
</feature>
<evidence type="ECO:0000256" key="1">
    <source>
        <dbReference type="SAM" id="SignalP"/>
    </source>
</evidence>
<accession>A0A6G1JZT1</accession>
<keyword evidence="4" id="KW-1185">Reference proteome</keyword>
<feature type="domain" description="DUF8021" evidence="2">
    <location>
        <begin position="148"/>
        <end position="260"/>
    </location>
</feature>
<dbReference type="OrthoDB" id="3515051at2759"/>
<protein>
    <recommendedName>
        <fullName evidence="2">DUF8021 domain-containing protein</fullName>
    </recommendedName>
</protein>
<name>A0A6G1JZT1_9PLEO</name>
<dbReference type="InterPro" id="IPR058334">
    <property type="entry name" value="DUF8021"/>
</dbReference>
<dbReference type="Pfam" id="PF26061">
    <property type="entry name" value="DUF8021"/>
    <property type="match status" value="1"/>
</dbReference>
<dbReference type="EMBL" id="MU005777">
    <property type="protein sequence ID" value="KAF2705721.1"/>
    <property type="molecule type" value="Genomic_DNA"/>
</dbReference>
<sequence length="269" mass="29502">MIYTILLASVGFASRASAECSRTMLQDATASYIKAQGAGNPALLPLAANASYLENDVHLDIKKSTLSKAITIDFDRSLYDTTLCATFTELSAATDKNPSVINTRLLFTSDKITSIESVVADTGDWVFNATSQLSWTKKEKWNTIPVAKRDLRAVIQAAGDAYLDSWGDGTIKAPYGTPCARLEGGAYTGEKNPTTNSCFMPEFPKPFKVTNRRYIIDEELGGVDVMHDFPFIDKTKPDGTPASNFIRVEEGRIRYIHEVTVCSTKNCGR</sequence>
<evidence type="ECO:0000313" key="3">
    <source>
        <dbReference type="EMBL" id="KAF2705721.1"/>
    </source>
</evidence>
<reference evidence="3" key="1">
    <citation type="journal article" date="2020" name="Stud. Mycol.">
        <title>101 Dothideomycetes genomes: a test case for predicting lifestyles and emergence of pathogens.</title>
        <authorList>
            <person name="Haridas S."/>
            <person name="Albert R."/>
            <person name="Binder M."/>
            <person name="Bloem J."/>
            <person name="Labutti K."/>
            <person name="Salamov A."/>
            <person name="Andreopoulos B."/>
            <person name="Baker S."/>
            <person name="Barry K."/>
            <person name="Bills G."/>
            <person name="Bluhm B."/>
            <person name="Cannon C."/>
            <person name="Castanera R."/>
            <person name="Culley D."/>
            <person name="Daum C."/>
            <person name="Ezra D."/>
            <person name="Gonzalez J."/>
            <person name="Henrissat B."/>
            <person name="Kuo A."/>
            <person name="Liang C."/>
            <person name="Lipzen A."/>
            <person name="Lutzoni F."/>
            <person name="Magnuson J."/>
            <person name="Mondo S."/>
            <person name="Nolan M."/>
            <person name="Ohm R."/>
            <person name="Pangilinan J."/>
            <person name="Park H.-J."/>
            <person name="Ramirez L."/>
            <person name="Alfaro M."/>
            <person name="Sun H."/>
            <person name="Tritt A."/>
            <person name="Yoshinaga Y."/>
            <person name="Zwiers L.-H."/>
            <person name="Turgeon B."/>
            <person name="Goodwin S."/>
            <person name="Spatafora J."/>
            <person name="Crous P."/>
            <person name="Grigoriev I."/>
        </authorList>
    </citation>
    <scope>NUCLEOTIDE SEQUENCE</scope>
    <source>
        <strain evidence="3">CBS 279.74</strain>
    </source>
</reference>
<evidence type="ECO:0000259" key="2">
    <source>
        <dbReference type="Pfam" id="PF26061"/>
    </source>
</evidence>
<keyword evidence="1" id="KW-0732">Signal</keyword>
<evidence type="ECO:0000313" key="4">
    <source>
        <dbReference type="Proteomes" id="UP000799428"/>
    </source>
</evidence>
<feature type="signal peptide" evidence="1">
    <location>
        <begin position="1"/>
        <end position="18"/>
    </location>
</feature>
<organism evidence="3 4">
    <name type="scientific">Pleomassaria siparia CBS 279.74</name>
    <dbReference type="NCBI Taxonomy" id="1314801"/>
    <lineage>
        <taxon>Eukaryota</taxon>
        <taxon>Fungi</taxon>
        <taxon>Dikarya</taxon>
        <taxon>Ascomycota</taxon>
        <taxon>Pezizomycotina</taxon>
        <taxon>Dothideomycetes</taxon>
        <taxon>Pleosporomycetidae</taxon>
        <taxon>Pleosporales</taxon>
        <taxon>Pleomassariaceae</taxon>
        <taxon>Pleomassaria</taxon>
    </lineage>
</organism>
<proteinExistence type="predicted"/>